<dbReference type="GO" id="GO:0005886">
    <property type="term" value="C:plasma membrane"/>
    <property type="evidence" value="ECO:0007669"/>
    <property type="project" value="UniProtKB-SubCell"/>
</dbReference>
<feature type="transmembrane region" description="Helical" evidence="6">
    <location>
        <begin position="293"/>
        <end position="310"/>
    </location>
</feature>
<keyword evidence="4 6" id="KW-1133">Transmembrane helix</keyword>
<dbReference type="GO" id="GO:0022857">
    <property type="term" value="F:transmembrane transporter activity"/>
    <property type="evidence" value="ECO:0007669"/>
    <property type="project" value="InterPro"/>
</dbReference>
<feature type="transmembrane region" description="Helical" evidence="6">
    <location>
        <begin position="210"/>
        <end position="229"/>
    </location>
</feature>
<feature type="transmembrane region" description="Helical" evidence="6">
    <location>
        <begin position="87"/>
        <end position="106"/>
    </location>
</feature>
<dbReference type="OrthoDB" id="9784538at2"/>
<evidence type="ECO:0000256" key="3">
    <source>
        <dbReference type="ARBA" id="ARBA00022692"/>
    </source>
</evidence>
<accession>A0A1C3E579</accession>
<dbReference type="CDD" id="cd06579">
    <property type="entry name" value="TM_PBP1_transp_AraH_like"/>
    <property type="match status" value="1"/>
</dbReference>
<dbReference type="Pfam" id="PF02653">
    <property type="entry name" value="BPD_transp_2"/>
    <property type="match status" value="1"/>
</dbReference>
<comment type="subcellular location">
    <subcellularLocation>
        <location evidence="1">Cell membrane</location>
        <topology evidence="1">Multi-pass membrane protein</topology>
    </subcellularLocation>
</comment>
<evidence type="ECO:0000256" key="2">
    <source>
        <dbReference type="ARBA" id="ARBA00022475"/>
    </source>
</evidence>
<keyword evidence="5 6" id="KW-0472">Membrane</keyword>
<keyword evidence="3 6" id="KW-0812">Transmembrane</keyword>
<dbReference type="AlphaFoldDB" id="A0A1C3E579"/>
<feature type="transmembrane region" description="Helical" evidence="6">
    <location>
        <begin position="37"/>
        <end position="57"/>
    </location>
</feature>
<evidence type="ECO:0000313" key="8">
    <source>
        <dbReference type="Proteomes" id="UP000094828"/>
    </source>
</evidence>
<evidence type="ECO:0000256" key="4">
    <source>
        <dbReference type="ARBA" id="ARBA00022989"/>
    </source>
</evidence>
<sequence length="328" mass="34775">MKRILGILGILVAVMVVTGILQPAFLSGYNLSNVTQLSAYFAILSIGVMFVIITGGIDLSIGPVVGLVGCLLPLLIVKYGFHPALAIAFVMGVAALIGTTHGLLITKAKLQPFVVTLCGWLIYRGLARWITGDANQGFGNSFNGLLEISRKKIPLPGDYQVPIPVVYMLIIAVLAAIFLNKTVWGRYLYAIGRNEQAAHFSGINTDRIKLMAYVLCSTIAGFGGVLLAFDLNSMQPSSHGNTYELYAIAAAVLGGCSLRGGEGSVAGVVIGAVLLRVLYSANNMLGIPSTLEYVTIGTVLLAGVLADEGVKWYSQRRKLIQSAKKVAA</sequence>
<feature type="transmembrane region" description="Helical" evidence="6">
    <location>
        <begin position="7"/>
        <end position="25"/>
    </location>
</feature>
<organism evidence="7 8">
    <name type="scientific">Planctopirus hydrillae</name>
    <dbReference type="NCBI Taxonomy" id="1841610"/>
    <lineage>
        <taxon>Bacteria</taxon>
        <taxon>Pseudomonadati</taxon>
        <taxon>Planctomycetota</taxon>
        <taxon>Planctomycetia</taxon>
        <taxon>Planctomycetales</taxon>
        <taxon>Planctomycetaceae</taxon>
        <taxon>Planctopirus</taxon>
    </lineage>
</organism>
<gene>
    <name evidence="7" type="ORF">A6X21_11680</name>
</gene>
<keyword evidence="8" id="KW-1185">Reference proteome</keyword>
<evidence type="ECO:0000256" key="5">
    <source>
        <dbReference type="ARBA" id="ARBA00023136"/>
    </source>
</evidence>
<protein>
    <submittedName>
        <fullName evidence="7">Sugar ABC transporter permease</fullName>
    </submittedName>
</protein>
<dbReference type="RefSeq" id="WP_068851382.1">
    <property type="nucleotide sequence ID" value="NZ_LYDR01000152.1"/>
</dbReference>
<dbReference type="Proteomes" id="UP000094828">
    <property type="component" value="Unassembled WGS sequence"/>
</dbReference>
<dbReference type="PANTHER" id="PTHR32196:SF15">
    <property type="entry name" value="SUGAR ABC TRANSPORTER PERMEASE PROTEIN"/>
    <property type="match status" value="1"/>
</dbReference>
<dbReference type="PANTHER" id="PTHR32196">
    <property type="entry name" value="ABC TRANSPORTER PERMEASE PROTEIN YPHD-RELATED-RELATED"/>
    <property type="match status" value="1"/>
</dbReference>
<dbReference type="STRING" id="1841610.A6X21_11680"/>
<name>A0A1C3E579_9PLAN</name>
<evidence type="ECO:0000256" key="6">
    <source>
        <dbReference type="SAM" id="Phobius"/>
    </source>
</evidence>
<evidence type="ECO:0000256" key="1">
    <source>
        <dbReference type="ARBA" id="ARBA00004651"/>
    </source>
</evidence>
<dbReference type="InterPro" id="IPR001851">
    <property type="entry name" value="ABC_transp_permease"/>
</dbReference>
<proteinExistence type="predicted"/>
<dbReference type="EMBL" id="LYDR01000152">
    <property type="protein sequence ID" value="ODA28394.1"/>
    <property type="molecule type" value="Genomic_DNA"/>
</dbReference>
<feature type="transmembrane region" description="Helical" evidence="6">
    <location>
        <begin position="165"/>
        <end position="189"/>
    </location>
</feature>
<reference evidence="7 8" key="1">
    <citation type="submission" date="2016-05" db="EMBL/GenBank/DDBJ databases">
        <title>Genomic and physiological characterization of Planctopirus sp. isolated from fresh water lake.</title>
        <authorList>
            <person name="Subhash Y."/>
            <person name="Ramana C."/>
        </authorList>
    </citation>
    <scope>NUCLEOTIDE SEQUENCE [LARGE SCALE GENOMIC DNA]</scope>
    <source>
        <strain evidence="7 8">JC280</strain>
    </source>
</reference>
<comment type="caution">
    <text evidence="7">The sequence shown here is derived from an EMBL/GenBank/DDBJ whole genome shotgun (WGS) entry which is preliminary data.</text>
</comment>
<keyword evidence="2" id="KW-1003">Cell membrane</keyword>
<evidence type="ECO:0000313" key="7">
    <source>
        <dbReference type="EMBL" id="ODA28394.1"/>
    </source>
</evidence>